<evidence type="ECO:0000256" key="4">
    <source>
        <dbReference type="ARBA" id="ARBA00023136"/>
    </source>
</evidence>
<organism evidence="8 9">
    <name type="scientific">Bemisia tabaci</name>
    <name type="common">Sweetpotato whitefly</name>
    <name type="synonym">Aleurodes tabaci</name>
    <dbReference type="NCBI Taxonomy" id="7038"/>
    <lineage>
        <taxon>Eukaryota</taxon>
        <taxon>Metazoa</taxon>
        <taxon>Ecdysozoa</taxon>
        <taxon>Arthropoda</taxon>
        <taxon>Hexapoda</taxon>
        <taxon>Insecta</taxon>
        <taxon>Pterygota</taxon>
        <taxon>Neoptera</taxon>
        <taxon>Paraneoptera</taxon>
        <taxon>Hemiptera</taxon>
        <taxon>Sternorrhyncha</taxon>
        <taxon>Aleyrodoidea</taxon>
        <taxon>Aleyrodidae</taxon>
        <taxon>Aleyrodinae</taxon>
        <taxon>Bemisia</taxon>
    </lineage>
</organism>
<feature type="transmembrane region" description="Helical" evidence="6">
    <location>
        <begin position="246"/>
        <end position="264"/>
    </location>
</feature>
<dbReference type="Pfam" id="PF09335">
    <property type="entry name" value="VTT_dom"/>
    <property type="match status" value="1"/>
</dbReference>
<evidence type="ECO:0000256" key="5">
    <source>
        <dbReference type="ARBA" id="ARBA00025797"/>
    </source>
</evidence>
<comment type="similarity">
    <text evidence="5">Belongs to the TMEM41 family.</text>
</comment>
<protein>
    <recommendedName>
        <fullName evidence="7">VTT domain-containing protein</fullName>
    </recommendedName>
</protein>
<dbReference type="GO" id="GO:0000045">
    <property type="term" value="P:autophagosome assembly"/>
    <property type="evidence" value="ECO:0007669"/>
    <property type="project" value="TreeGrafter"/>
</dbReference>
<keyword evidence="3 6" id="KW-1133">Transmembrane helix</keyword>
<evidence type="ECO:0000256" key="1">
    <source>
        <dbReference type="ARBA" id="ARBA00004141"/>
    </source>
</evidence>
<dbReference type="Proteomes" id="UP001152759">
    <property type="component" value="Chromosome 3"/>
</dbReference>
<reference evidence="8" key="1">
    <citation type="submission" date="2021-12" db="EMBL/GenBank/DDBJ databases">
        <authorList>
            <person name="King R."/>
        </authorList>
    </citation>
    <scope>NUCLEOTIDE SEQUENCE</scope>
</reference>
<comment type="subcellular location">
    <subcellularLocation>
        <location evidence="1">Membrane</location>
        <topology evidence="1">Multi-pass membrane protein</topology>
    </subcellularLocation>
</comment>
<evidence type="ECO:0000313" key="8">
    <source>
        <dbReference type="EMBL" id="CAH0386486.1"/>
    </source>
</evidence>
<keyword evidence="9" id="KW-1185">Reference proteome</keyword>
<name>A0A9P0A8T9_BEMTA</name>
<proteinExistence type="inferred from homology"/>
<feature type="transmembrane region" description="Helical" evidence="6">
    <location>
        <begin position="190"/>
        <end position="216"/>
    </location>
</feature>
<dbReference type="InterPro" id="IPR045014">
    <property type="entry name" value="TM41A/B"/>
</dbReference>
<dbReference type="GO" id="GO:0005789">
    <property type="term" value="C:endoplasmic reticulum membrane"/>
    <property type="evidence" value="ECO:0007669"/>
    <property type="project" value="TreeGrafter"/>
</dbReference>
<evidence type="ECO:0000313" key="9">
    <source>
        <dbReference type="Proteomes" id="UP001152759"/>
    </source>
</evidence>
<gene>
    <name evidence="8" type="ORF">BEMITA_LOCUS5599</name>
</gene>
<dbReference type="PANTHER" id="PTHR43220:SF18">
    <property type="entry name" value="TRANSMEMBRANE PROTEIN 41B"/>
    <property type="match status" value="1"/>
</dbReference>
<keyword evidence="4 6" id="KW-0472">Membrane</keyword>
<evidence type="ECO:0000256" key="6">
    <source>
        <dbReference type="SAM" id="Phobius"/>
    </source>
</evidence>
<feature type="domain" description="VTT" evidence="7">
    <location>
        <begin position="178"/>
        <end position="297"/>
    </location>
</feature>
<evidence type="ECO:0000256" key="2">
    <source>
        <dbReference type="ARBA" id="ARBA00022692"/>
    </source>
</evidence>
<dbReference type="InterPro" id="IPR032816">
    <property type="entry name" value="VTT_dom"/>
</dbReference>
<keyword evidence="2 6" id="KW-0812">Transmembrane</keyword>
<feature type="transmembrane region" description="Helical" evidence="6">
    <location>
        <begin position="276"/>
        <end position="297"/>
    </location>
</feature>
<dbReference type="EMBL" id="OU963864">
    <property type="protein sequence ID" value="CAH0386486.1"/>
    <property type="molecule type" value="Genomic_DNA"/>
</dbReference>
<sequence>MVEGNNTTGDYRVQCPEISSSLPISRRSSIPGPEHCPLSLSRPIFQEVSLGYPNLRPSPRRPIHSFSSLDFQCPNASSFIHRATTTSGQITKKLAMGESTKSIVILSGVFLLSSVILASVYYTFPELDPSEKQYFRLPRSYDDALNLGRVLERYTEKYYFQVISAMICVYIFLQTFAIPGSIFLSVLSGFLYPFAVALGLVCFCSATGASFCYLLSQYLGRKLVYKYFPDRANKYAVLVRNHKDDLLSYIIFLRITPFLPNWFINIAAPVVDVPLVPFYIGTFLGVAPPSFVAIQGGKSLHELTKSGNTMSLSSVILLAVFATISLIPVFLRTRLRAKFD</sequence>
<feature type="transmembrane region" description="Helical" evidence="6">
    <location>
        <begin position="158"/>
        <end position="178"/>
    </location>
</feature>
<dbReference type="AlphaFoldDB" id="A0A9P0A8T9"/>
<feature type="transmembrane region" description="Helical" evidence="6">
    <location>
        <begin position="309"/>
        <end position="331"/>
    </location>
</feature>
<feature type="transmembrane region" description="Helical" evidence="6">
    <location>
        <begin position="103"/>
        <end position="124"/>
    </location>
</feature>
<accession>A0A9P0A8T9</accession>
<evidence type="ECO:0000256" key="3">
    <source>
        <dbReference type="ARBA" id="ARBA00022989"/>
    </source>
</evidence>
<evidence type="ECO:0000259" key="7">
    <source>
        <dbReference type="Pfam" id="PF09335"/>
    </source>
</evidence>
<dbReference type="PANTHER" id="PTHR43220">
    <property type="match status" value="1"/>
</dbReference>